<feature type="region of interest" description="Disordered" evidence="1">
    <location>
        <begin position="214"/>
        <end position="235"/>
    </location>
</feature>
<accession>A0A316TS99</accession>
<organism evidence="3 4">
    <name type="scientific">Rhodohalobacter mucosus</name>
    <dbReference type="NCBI Taxonomy" id="2079485"/>
    <lineage>
        <taxon>Bacteria</taxon>
        <taxon>Pseudomonadati</taxon>
        <taxon>Balneolota</taxon>
        <taxon>Balneolia</taxon>
        <taxon>Balneolales</taxon>
        <taxon>Balneolaceae</taxon>
        <taxon>Rhodohalobacter</taxon>
    </lineage>
</organism>
<evidence type="ECO:0000256" key="1">
    <source>
        <dbReference type="SAM" id="MobiDB-lite"/>
    </source>
</evidence>
<dbReference type="OrthoDB" id="1524068at2"/>
<reference evidence="3 4" key="1">
    <citation type="submission" date="2018-05" db="EMBL/GenBank/DDBJ databases">
        <title>Rhodohalobacter halophilus gen. nov., sp. nov., a moderately halophilic member of the family Balneolaceae.</title>
        <authorList>
            <person name="Liu Z.-W."/>
        </authorList>
    </citation>
    <scope>NUCLEOTIDE SEQUENCE [LARGE SCALE GENOMIC DNA]</scope>
    <source>
        <strain evidence="3 4">8A47</strain>
    </source>
</reference>
<feature type="chain" id="PRO_5016310671" description="DUF4382 domain-containing protein" evidence="2">
    <location>
        <begin position="20"/>
        <end position="235"/>
    </location>
</feature>
<evidence type="ECO:0000256" key="2">
    <source>
        <dbReference type="SAM" id="SignalP"/>
    </source>
</evidence>
<protein>
    <recommendedName>
        <fullName evidence="5">DUF4382 domain-containing protein</fullName>
    </recommendedName>
</protein>
<dbReference type="RefSeq" id="WP_109646992.1">
    <property type="nucleotide sequence ID" value="NZ_QGGB01000007.1"/>
</dbReference>
<dbReference type="Proteomes" id="UP000245533">
    <property type="component" value="Unassembled WGS sequence"/>
</dbReference>
<name>A0A316TS99_9BACT</name>
<feature type="signal peptide" evidence="2">
    <location>
        <begin position="1"/>
        <end position="19"/>
    </location>
</feature>
<gene>
    <name evidence="3" type="ORF">DDZ15_10210</name>
</gene>
<feature type="compositionally biased region" description="Acidic residues" evidence="1">
    <location>
        <begin position="219"/>
        <end position="235"/>
    </location>
</feature>
<sequence>MFRIIKTIPLILLTGLIAASCDSTSSVPGEEASLMLQMQVQTQNITAKYVQGQQDVSGLTIDEVKLYIDEMELESIENDSLDFEIEDFIVNLPLDGSPLTLTEQALPQGIYDEFELEIEKAEDDINVSDSDFRDETGTYSLVVLGTFNGESFIFRSTDDFELELELNPPLELTGGESSILQVTADVSSWFKGASGEDLDPNNADNFETINQNIENSFEGYEDDVDDDDDDDGDDD</sequence>
<proteinExistence type="predicted"/>
<comment type="caution">
    <text evidence="3">The sequence shown here is derived from an EMBL/GenBank/DDBJ whole genome shotgun (WGS) entry which is preliminary data.</text>
</comment>
<dbReference type="EMBL" id="QGGB01000007">
    <property type="protein sequence ID" value="PWN06199.1"/>
    <property type="molecule type" value="Genomic_DNA"/>
</dbReference>
<dbReference type="PROSITE" id="PS51257">
    <property type="entry name" value="PROKAR_LIPOPROTEIN"/>
    <property type="match status" value="1"/>
</dbReference>
<evidence type="ECO:0000313" key="3">
    <source>
        <dbReference type="EMBL" id="PWN06199.1"/>
    </source>
</evidence>
<keyword evidence="2" id="KW-0732">Signal</keyword>
<evidence type="ECO:0000313" key="4">
    <source>
        <dbReference type="Proteomes" id="UP000245533"/>
    </source>
</evidence>
<evidence type="ECO:0008006" key="5">
    <source>
        <dbReference type="Google" id="ProtNLM"/>
    </source>
</evidence>
<keyword evidence="4" id="KW-1185">Reference proteome</keyword>
<dbReference type="AlphaFoldDB" id="A0A316TS99"/>